<dbReference type="InterPro" id="IPR013083">
    <property type="entry name" value="Znf_RING/FYVE/PHD"/>
</dbReference>
<proteinExistence type="predicted"/>
<dbReference type="InterPro" id="IPR011011">
    <property type="entry name" value="Znf_FYVE_PHD"/>
</dbReference>
<name>A0A7S4PJH7_GUITH</name>
<accession>A0A7S4PJH7</accession>
<dbReference type="EMBL" id="HBKN01046979">
    <property type="protein sequence ID" value="CAE2336782.1"/>
    <property type="molecule type" value="Transcribed_RNA"/>
</dbReference>
<dbReference type="PANTHER" id="PTHR15319:SF1">
    <property type="entry name" value="TATA BOX-BINDING PROTEIN-ASSOCIATED FACTOR RNA POLYMERASE I SUBUNIT C"/>
    <property type="match status" value="1"/>
</dbReference>
<feature type="compositionally biased region" description="Basic and acidic residues" evidence="1">
    <location>
        <begin position="720"/>
        <end position="737"/>
    </location>
</feature>
<feature type="compositionally biased region" description="Basic and acidic residues" evidence="1">
    <location>
        <begin position="699"/>
        <end position="709"/>
    </location>
</feature>
<dbReference type="Gene3D" id="3.30.40.10">
    <property type="entry name" value="Zinc/RING finger domain, C3HC4 (zinc finger)"/>
    <property type="match status" value="1"/>
</dbReference>
<sequence length="846" mass="94207">MRSSSSSSELLRMPNHMLGQTGRLFSLCGGRDVDGRNSHEFIVSSSSLLCLFDIRQPAIPLLRWLHHQEFDPPRHLLQFQSSHKSVEEAKLLLTGSYQWGEIVCYQHGRFAEDAAPCSLGLPHKVFSIGDTNLVIPSRSFRGRPGEACRRVELRRTSEKQEVRDLRTLSGLSFSWQPSAVPSSSLASSMELGLVLQCSQYGEVFVQKVAAQGEEERSSGDQLGSWAAEGAPDSPQTARRASSKRQEAGEQNPEGYAGDDEEGAGAKSLPAAYNEALRVMVSTMKKEDVAVRRQSRAKALRTMNMKKVFEFGLGLRDFDGKVSKGARLPEPLILRSRSCESCGSKSRSHPLLTCCWCNACWHTSCLSCGLAPPDWTCASCSGVEERGAGGMQGGERRRQYGPWMAVDLSLSQNIFQGILKEQGNRTSAGGARGTAGEEWQGGVARRAKEEDAELLSLLLPFLSIPRTMLDILLFLSPKDATGGFTLLDLNDFLHRAVEEHRKVMLVESRGRAAATTLQAALQMQEERGIEDGARGEEERRGRDLMVSMTCRVYAQRRDTLLPPPPRSADRRRCKTMAAMSRLAEEEGAFNPRRFSRLSHRSRTRFSHEDVVNIFSLRPPWRYRDRPDGSVELLPTSQESQRAATSLMLELASKYHVYFGTIRDIWMKKKHAKTLQQHCSSSHVDGVDPVEIMERLNINEEEKQREEEKQGGQEGQGEDNTLDERRADDGEDERTRQADGSEEQDALMTLVNRLEREWEETHPSFRSITSEARRPKDTHSKEQMLHPPSSLPSSRDPPGKSGTSSLLQDSPAISARPSLLKSPTATPVKRNLSRIRRQSGAMGGGSGF</sequence>
<dbReference type="GO" id="GO:0001164">
    <property type="term" value="F:RNA polymerase I core promoter sequence-specific DNA binding"/>
    <property type="evidence" value="ECO:0007669"/>
    <property type="project" value="TreeGrafter"/>
</dbReference>
<feature type="region of interest" description="Disordered" evidence="1">
    <location>
        <begin position="756"/>
        <end position="846"/>
    </location>
</feature>
<dbReference type="AlphaFoldDB" id="A0A7S4PJH7"/>
<gene>
    <name evidence="2" type="ORF">GTHE00462_LOCUS36650</name>
</gene>
<reference evidence="2" key="1">
    <citation type="submission" date="2021-01" db="EMBL/GenBank/DDBJ databases">
        <authorList>
            <person name="Corre E."/>
            <person name="Pelletier E."/>
            <person name="Niang G."/>
            <person name="Scheremetjew M."/>
            <person name="Finn R."/>
            <person name="Kale V."/>
            <person name="Holt S."/>
            <person name="Cochrane G."/>
            <person name="Meng A."/>
            <person name="Brown T."/>
            <person name="Cohen L."/>
        </authorList>
    </citation>
    <scope>NUCLEOTIDE SEQUENCE</scope>
    <source>
        <strain evidence="2">CCMP 2712</strain>
    </source>
</reference>
<organism evidence="2">
    <name type="scientific">Guillardia theta</name>
    <name type="common">Cryptophyte</name>
    <name type="synonym">Cryptomonas phi</name>
    <dbReference type="NCBI Taxonomy" id="55529"/>
    <lineage>
        <taxon>Eukaryota</taxon>
        <taxon>Cryptophyceae</taxon>
        <taxon>Pyrenomonadales</taxon>
        <taxon>Geminigeraceae</taxon>
        <taxon>Guillardia</taxon>
    </lineage>
</organism>
<protein>
    <submittedName>
        <fullName evidence="2">Uncharacterized protein</fullName>
    </submittedName>
</protein>
<dbReference type="GO" id="GO:0001650">
    <property type="term" value="C:fibrillar center"/>
    <property type="evidence" value="ECO:0007669"/>
    <property type="project" value="TreeGrafter"/>
</dbReference>
<evidence type="ECO:0000256" key="1">
    <source>
        <dbReference type="SAM" id="MobiDB-lite"/>
    </source>
</evidence>
<feature type="region of interest" description="Disordered" evidence="1">
    <location>
        <begin position="215"/>
        <end position="264"/>
    </location>
</feature>
<feature type="compositionally biased region" description="Basic and acidic residues" evidence="1">
    <location>
        <begin position="769"/>
        <end position="782"/>
    </location>
</feature>
<dbReference type="InterPro" id="IPR038801">
    <property type="entry name" value="TAF1C"/>
</dbReference>
<feature type="region of interest" description="Disordered" evidence="1">
    <location>
        <begin position="699"/>
        <end position="744"/>
    </location>
</feature>
<evidence type="ECO:0000313" key="2">
    <source>
        <dbReference type="EMBL" id="CAE2336782.1"/>
    </source>
</evidence>
<dbReference type="SUPFAM" id="SSF57903">
    <property type="entry name" value="FYVE/PHD zinc finger"/>
    <property type="match status" value="1"/>
</dbReference>
<dbReference type="PANTHER" id="PTHR15319">
    <property type="entry name" value="TATA BOX-BINDING PROTEIN ASSOCIATED FACTOR RNA POLYMERASE I SUBUNIT C"/>
    <property type="match status" value="1"/>
</dbReference>
<feature type="compositionally biased region" description="Low complexity" evidence="1">
    <location>
        <begin position="785"/>
        <end position="794"/>
    </location>
</feature>